<evidence type="ECO:0000256" key="4">
    <source>
        <dbReference type="ARBA" id="ARBA00013297"/>
    </source>
</evidence>
<comment type="cofactor">
    <cofactor evidence="1 13">
        <name>Mg(2+)</name>
        <dbReference type="ChEBI" id="CHEBI:18420"/>
    </cofactor>
</comment>
<evidence type="ECO:0000256" key="11">
    <source>
        <dbReference type="ARBA" id="ARBA00033056"/>
    </source>
</evidence>
<dbReference type="Gene3D" id="3.90.79.10">
    <property type="entry name" value="Nucleoside Triphosphate Pyrophosphohydrolase"/>
    <property type="match status" value="1"/>
</dbReference>
<feature type="binding site" evidence="13">
    <location>
        <position position="88"/>
    </location>
    <ligand>
        <name>Mg(2+)</name>
        <dbReference type="ChEBI" id="CHEBI:18420"/>
        <label>1</label>
    </ligand>
</feature>
<evidence type="ECO:0000256" key="7">
    <source>
        <dbReference type="ARBA" id="ARBA00022842"/>
    </source>
</evidence>
<dbReference type="InterPro" id="IPR015797">
    <property type="entry name" value="NUDIX_hydrolase-like_dom_sf"/>
</dbReference>
<evidence type="ECO:0000313" key="18">
    <source>
        <dbReference type="Proteomes" id="UP000022141"/>
    </source>
</evidence>
<dbReference type="Pfam" id="PF00293">
    <property type="entry name" value="NUDIX"/>
    <property type="match status" value="1"/>
</dbReference>
<feature type="binding site" evidence="13">
    <location>
        <position position="108"/>
    </location>
    <ligand>
        <name>Mg(2+)</name>
        <dbReference type="ChEBI" id="CHEBI:18420"/>
        <label>1</label>
    </ligand>
</feature>
<evidence type="ECO:0000256" key="14">
    <source>
        <dbReference type="PIRSR" id="PIRSR604385-3"/>
    </source>
</evidence>
<dbReference type="eggNOG" id="COG0494">
    <property type="taxonomic scope" value="Bacteria"/>
</dbReference>
<dbReference type="GO" id="GO:0019144">
    <property type="term" value="F:ADP-sugar diphosphatase activity"/>
    <property type="evidence" value="ECO:0007669"/>
    <property type="project" value="TreeGrafter"/>
</dbReference>
<feature type="short sequence motif" description="Nudix box" evidence="14">
    <location>
        <begin position="89"/>
        <end position="111"/>
    </location>
</feature>
<dbReference type="GO" id="GO:0006753">
    <property type="term" value="P:nucleoside phosphate metabolic process"/>
    <property type="evidence" value="ECO:0007669"/>
    <property type="project" value="TreeGrafter"/>
</dbReference>
<keyword evidence="6 17" id="KW-0378">Hydrolase</keyword>
<protein>
    <recommendedName>
        <fullName evidence="4">ADP-ribose pyrophosphatase</fullName>
        <ecNumber evidence="3">3.6.1.13</ecNumber>
    </recommendedName>
    <alternativeName>
        <fullName evidence="9">ADP-ribose diphosphatase</fullName>
    </alternativeName>
    <alternativeName>
        <fullName evidence="11">ADP-ribose phosphohydrolase</fullName>
    </alternativeName>
    <alternativeName>
        <fullName evidence="10">Adenosine diphosphoribose pyrophosphatase</fullName>
    </alternativeName>
</protein>
<accession>A0A011Q9L2</accession>
<evidence type="ECO:0000256" key="3">
    <source>
        <dbReference type="ARBA" id="ARBA00012453"/>
    </source>
</evidence>
<comment type="similarity">
    <text evidence="2">Belongs to the Nudix hydrolase family. NudF subfamily.</text>
</comment>
<evidence type="ECO:0000256" key="13">
    <source>
        <dbReference type="PIRSR" id="PIRSR604385-2"/>
    </source>
</evidence>
<feature type="region of interest" description="Disordered" evidence="15">
    <location>
        <begin position="203"/>
        <end position="243"/>
    </location>
</feature>
<evidence type="ECO:0000256" key="6">
    <source>
        <dbReference type="ARBA" id="ARBA00022801"/>
    </source>
</evidence>
<dbReference type="SUPFAM" id="SSF55811">
    <property type="entry name" value="Nudix"/>
    <property type="match status" value="1"/>
</dbReference>
<dbReference type="GO" id="GO:0019693">
    <property type="term" value="P:ribose phosphate metabolic process"/>
    <property type="evidence" value="ECO:0007669"/>
    <property type="project" value="TreeGrafter"/>
</dbReference>
<keyword evidence="18" id="KW-1185">Reference proteome</keyword>
<feature type="domain" description="Nudix hydrolase" evidence="16">
    <location>
        <begin position="47"/>
        <end position="183"/>
    </location>
</feature>
<dbReference type="EMBL" id="JEMY01000047">
    <property type="protein sequence ID" value="EXI85942.1"/>
    <property type="molecule type" value="Genomic_DNA"/>
</dbReference>
<sequence length="243" mass="26093">MPGKTMKAKILQSEAAYTGFFQLRRLTVEHELFDGGDSGPQLREILHRSDVAAALLYDARADEVVLVEQYRAGAHLAGENPWLIDIVAGRIETGQTPLATITREIAEEAGLTPTAIEPIGVYLTAPHLSSERLYLYCATVEAGKVAGFHGLAHEGEDIRPLVLARSAALDRLQRQPLSLWAALALTWLGNAVGSGKAQLTDIDPLAAGHGGQQGGTDPYGRVDRTGSGQNLVEIPQGKIKKDR</sequence>
<comment type="function">
    <text evidence="8">Acts on ADP-mannose and ADP-glucose as well as ADP-ribose. Prevents glycogen biosynthesis. The reaction catalyzed by this enzyme is a limiting step of the gluconeogenic process.</text>
</comment>
<evidence type="ECO:0000256" key="8">
    <source>
        <dbReference type="ARBA" id="ARBA00025164"/>
    </source>
</evidence>
<dbReference type="PANTHER" id="PTHR11839:SF5">
    <property type="entry name" value="ADP-RIBOSE PYROPHOSPHATASE"/>
    <property type="match status" value="1"/>
</dbReference>
<dbReference type="InterPro" id="IPR000086">
    <property type="entry name" value="NUDIX_hydrolase_dom"/>
</dbReference>
<dbReference type="GO" id="GO:0046872">
    <property type="term" value="F:metal ion binding"/>
    <property type="evidence" value="ECO:0007669"/>
    <property type="project" value="UniProtKB-KW"/>
</dbReference>
<dbReference type="PROSITE" id="PS51462">
    <property type="entry name" value="NUDIX"/>
    <property type="match status" value="1"/>
</dbReference>
<dbReference type="STRING" id="1454004.AW11_03274"/>
<dbReference type="InterPro" id="IPR004385">
    <property type="entry name" value="NDP_pyrophosphatase"/>
</dbReference>
<dbReference type="EC" id="3.6.1.13" evidence="3"/>
<dbReference type="NCBIfam" id="TIGR00052">
    <property type="entry name" value="nudix-type nucleoside diphosphatase, YffH/AdpP family"/>
    <property type="match status" value="1"/>
</dbReference>
<evidence type="ECO:0000256" key="2">
    <source>
        <dbReference type="ARBA" id="ARBA00007482"/>
    </source>
</evidence>
<keyword evidence="5 13" id="KW-0479">Metal-binding</keyword>
<evidence type="ECO:0000259" key="16">
    <source>
        <dbReference type="PROSITE" id="PS51462"/>
    </source>
</evidence>
<comment type="catalytic activity">
    <reaction evidence="12">
        <text>ADP-D-ribose + H2O = D-ribose 5-phosphate + AMP + 2 H(+)</text>
        <dbReference type="Rhea" id="RHEA:10412"/>
        <dbReference type="ChEBI" id="CHEBI:15377"/>
        <dbReference type="ChEBI" id="CHEBI:15378"/>
        <dbReference type="ChEBI" id="CHEBI:57967"/>
        <dbReference type="ChEBI" id="CHEBI:78346"/>
        <dbReference type="ChEBI" id="CHEBI:456215"/>
        <dbReference type="EC" id="3.6.1.13"/>
    </reaction>
</comment>
<reference evidence="17" key="1">
    <citation type="submission" date="2014-02" db="EMBL/GenBank/DDBJ databases">
        <title>Expanding our view of genomic diversity in Candidatus Accumulibacter clades.</title>
        <authorList>
            <person name="Skennerton C.T."/>
            <person name="Barr J.J."/>
            <person name="Slater F.R."/>
            <person name="Bond P.L."/>
            <person name="Tyson G.W."/>
        </authorList>
    </citation>
    <scope>NUCLEOTIDE SEQUENCE [LARGE SCALE GENOMIC DNA]</scope>
</reference>
<gene>
    <name evidence="17" type="primary">nudF_2</name>
    <name evidence="17" type="ORF">AW11_03274</name>
</gene>
<proteinExistence type="inferred from homology"/>
<evidence type="ECO:0000256" key="10">
    <source>
        <dbReference type="ARBA" id="ARBA00030308"/>
    </source>
</evidence>
<keyword evidence="7 13" id="KW-0460">Magnesium</keyword>
<evidence type="ECO:0000313" key="17">
    <source>
        <dbReference type="EMBL" id="EXI85942.1"/>
    </source>
</evidence>
<dbReference type="GO" id="GO:0047631">
    <property type="term" value="F:ADP-ribose diphosphatase activity"/>
    <property type="evidence" value="ECO:0007669"/>
    <property type="project" value="UniProtKB-EC"/>
</dbReference>
<dbReference type="AlphaFoldDB" id="A0A011Q9L2"/>
<dbReference type="GO" id="GO:0005829">
    <property type="term" value="C:cytosol"/>
    <property type="evidence" value="ECO:0007669"/>
    <property type="project" value="TreeGrafter"/>
</dbReference>
<dbReference type="Proteomes" id="UP000022141">
    <property type="component" value="Unassembled WGS sequence"/>
</dbReference>
<evidence type="ECO:0000256" key="5">
    <source>
        <dbReference type="ARBA" id="ARBA00022723"/>
    </source>
</evidence>
<evidence type="ECO:0000256" key="9">
    <source>
        <dbReference type="ARBA" id="ARBA00030162"/>
    </source>
</evidence>
<organism evidence="17 18">
    <name type="scientific">Accumulibacter regalis</name>
    <dbReference type="NCBI Taxonomy" id="522306"/>
    <lineage>
        <taxon>Bacteria</taxon>
        <taxon>Pseudomonadati</taxon>
        <taxon>Pseudomonadota</taxon>
        <taxon>Betaproteobacteria</taxon>
        <taxon>Candidatus Accumulibacter</taxon>
    </lineage>
</organism>
<comment type="caution">
    <text evidence="17">The sequence shown here is derived from an EMBL/GenBank/DDBJ whole genome shotgun (WGS) entry which is preliminary data.</text>
</comment>
<feature type="binding site" evidence="13">
    <location>
        <position position="156"/>
    </location>
    <ligand>
        <name>Mg(2+)</name>
        <dbReference type="ChEBI" id="CHEBI:18420"/>
        <label>1</label>
    </ligand>
</feature>
<name>A0A011Q9L2_ACCRE</name>
<evidence type="ECO:0000256" key="1">
    <source>
        <dbReference type="ARBA" id="ARBA00001946"/>
    </source>
</evidence>
<dbReference type="PANTHER" id="PTHR11839">
    <property type="entry name" value="UDP/ADP-SUGAR PYROPHOSPHATASE"/>
    <property type="match status" value="1"/>
</dbReference>
<evidence type="ECO:0000256" key="12">
    <source>
        <dbReference type="ARBA" id="ARBA00049546"/>
    </source>
</evidence>
<feature type="binding site" evidence="13">
    <location>
        <position position="104"/>
    </location>
    <ligand>
        <name>Mg(2+)</name>
        <dbReference type="ChEBI" id="CHEBI:18420"/>
        <label>2</label>
    </ligand>
</feature>
<evidence type="ECO:0000256" key="15">
    <source>
        <dbReference type="SAM" id="MobiDB-lite"/>
    </source>
</evidence>